<comment type="caution">
    <text evidence="1">The sequence shown here is derived from an EMBL/GenBank/DDBJ whole genome shotgun (WGS) entry which is preliminary data.</text>
</comment>
<dbReference type="AlphaFoldDB" id="A0A7J7FQQ6"/>
<evidence type="ECO:0000313" key="1">
    <source>
        <dbReference type="EMBL" id="KAF5929948.1"/>
    </source>
</evidence>
<accession>A0A7J7FQQ6</accession>
<sequence length="211" mass="24442">MEISQSLLQRYRSDRRQLLSFILSSGLIRELRSPTGPTSSVSDSDLELLSADYVLQCAQSGSESCLCSPWNLEKKFKTRHSEKNLGCSRKQILASRVRRDQISEKMRKLQELVLNMDKGYEAQFAEEEQRHFNYISWWLVSNPSSASIGRHRQLSHAKYDLWGQKIRAADRASVGDGSQVTVTNKEVNWCSGCRQREERRRRAVSWLGERW</sequence>
<name>A0A7J7FQQ6_CAMSI</name>
<dbReference type="EMBL" id="JACBKZ010000120">
    <property type="protein sequence ID" value="KAF5929948.1"/>
    <property type="molecule type" value="Genomic_DNA"/>
</dbReference>
<proteinExistence type="predicted"/>
<reference evidence="2" key="1">
    <citation type="journal article" date="2020" name="Nat. Commun.">
        <title>Genome assembly of wild tea tree DASZ reveals pedigree and selection history of tea varieties.</title>
        <authorList>
            <person name="Zhang W."/>
            <person name="Zhang Y."/>
            <person name="Qiu H."/>
            <person name="Guo Y."/>
            <person name="Wan H."/>
            <person name="Zhang X."/>
            <person name="Scossa F."/>
            <person name="Alseekh S."/>
            <person name="Zhang Q."/>
            <person name="Wang P."/>
            <person name="Xu L."/>
            <person name="Schmidt M.H."/>
            <person name="Jia X."/>
            <person name="Li D."/>
            <person name="Zhu A."/>
            <person name="Guo F."/>
            <person name="Chen W."/>
            <person name="Ni D."/>
            <person name="Usadel B."/>
            <person name="Fernie A.R."/>
            <person name="Wen W."/>
        </authorList>
    </citation>
    <scope>NUCLEOTIDE SEQUENCE [LARGE SCALE GENOMIC DNA]</scope>
    <source>
        <strain evidence="2">cv. G240</strain>
    </source>
</reference>
<organism evidence="1 2">
    <name type="scientific">Camellia sinensis</name>
    <name type="common">Tea plant</name>
    <name type="synonym">Thea sinensis</name>
    <dbReference type="NCBI Taxonomy" id="4442"/>
    <lineage>
        <taxon>Eukaryota</taxon>
        <taxon>Viridiplantae</taxon>
        <taxon>Streptophyta</taxon>
        <taxon>Embryophyta</taxon>
        <taxon>Tracheophyta</taxon>
        <taxon>Spermatophyta</taxon>
        <taxon>Magnoliopsida</taxon>
        <taxon>eudicotyledons</taxon>
        <taxon>Gunneridae</taxon>
        <taxon>Pentapetalae</taxon>
        <taxon>asterids</taxon>
        <taxon>Ericales</taxon>
        <taxon>Theaceae</taxon>
        <taxon>Camellia</taxon>
    </lineage>
</organism>
<reference evidence="1 2" key="2">
    <citation type="submission" date="2020-07" db="EMBL/GenBank/DDBJ databases">
        <title>Genome assembly of wild tea tree DASZ reveals pedigree and selection history of tea varieties.</title>
        <authorList>
            <person name="Zhang W."/>
        </authorList>
    </citation>
    <scope>NUCLEOTIDE SEQUENCE [LARGE SCALE GENOMIC DNA]</scope>
    <source>
        <strain evidence="2">cv. G240</strain>
        <tissue evidence="1">Leaf</tissue>
    </source>
</reference>
<gene>
    <name evidence="1" type="ORF">HYC85_000083</name>
</gene>
<evidence type="ECO:0000313" key="2">
    <source>
        <dbReference type="Proteomes" id="UP000593564"/>
    </source>
</evidence>
<protein>
    <submittedName>
        <fullName evidence="1">Uncharacterized protein</fullName>
    </submittedName>
</protein>
<keyword evidence="2" id="KW-1185">Reference proteome</keyword>
<dbReference type="Proteomes" id="UP000593564">
    <property type="component" value="Unassembled WGS sequence"/>
</dbReference>